<dbReference type="GO" id="GO:0004402">
    <property type="term" value="F:histone acetyltransferase activity"/>
    <property type="evidence" value="ECO:0007669"/>
    <property type="project" value="InterPro"/>
</dbReference>
<proteinExistence type="predicted"/>
<dbReference type="InterPro" id="IPR031162">
    <property type="entry name" value="CBP_P300_HAT"/>
</dbReference>
<organism evidence="8">
    <name type="scientific">Tanacetum cinerariifolium</name>
    <name type="common">Dalmatian daisy</name>
    <name type="synonym">Chrysanthemum cinerariifolium</name>
    <dbReference type="NCBI Taxonomy" id="118510"/>
    <lineage>
        <taxon>Eukaryota</taxon>
        <taxon>Viridiplantae</taxon>
        <taxon>Streptophyta</taxon>
        <taxon>Embryophyta</taxon>
        <taxon>Tracheophyta</taxon>
        <taxon>Spermatophyta</taxon>
        <taxon>Magnoliopsida</taxon>
        <taxon>eudicotyledons</taxon>
        <taxon>Gunneridae</taxon>
        <taxon>Pentapetalae</taxon>
        <taxon>asterids</taxon>
        <taxon>campanulids</taxon>
        <taxon>Asterales</taxon>
        <taxon>Asteraceae</taxon>
        <taxon>Asteroideae</taxon>
        <taxon>Anthemideae</taxon>
        <taxon>Anthemidinae</taxon>
        <taxon>Tanacetum</taxon>
    </lineage>
</organism>
<dbReference type="PANTHER" id="PTHR13808">
    <property type="entry name" value="CBP/P300-RELATED"/>
    <property type="match status" value="1"/>
</dbReference>
<reference evidence="8" key="1">
    <citation type="journal article" date="2019" name="Sci. Rep.">
        <title>Draft genome of Tanacetum cinerariifolium, the natural source of mosquito coil.</title>
        <authorList>
            <person name="Yamashiro T."/>
            <person name="Shiraishi A."/>
            <person name="Satake H."/>
            <person name="Nakayama K."/>
        </authorList>
    </citation>
    <scope>NUCLEOTIDE SEQUENCE</scope>
</reference>
<protein>
    <recommendedName>
        <fullName evidence="2">histone acetyltransferase</fullName>
        <ecNumber evidence="2">2.3.1.48</ecNumber>
    </recommendedName>
</protein>
<evidence type="ECO:0000256" key="1">
    <source>
        <dbReference type="ARBA" id="ARBA00004123"/>
    </source>
</evidence>
<evidence type="ECO:0000256" key="6">
    <source>
        <dbReference type="ARBA" id="ARBA00023242"/>
    </source>
</evidence>
<keyword evidence="6" id="KW-0539">Nucleus</keyword>
<dbReference type="EMBL" id="BKCJ010462151">
    <property type="protein sequence ID" value="GFA65110.1"/>
    <property type="molecule type" value="Genomic_DNA"/>
</dbReference>
<evidence type="ECO:0000313" key="8">
    <source>
        <dbReference type="EMBL" id="GFA65110.1"/>
    </source>
</evidence>
<comment type="subcellular location">
    <subcellularLocation>
        <location evidence="1">Nucleus</location>
    </subcellularLocation>
</comment>
<evidence type="ECO:0000259" key="7">
    <source>
        <dbReference type="PROSITE" id="PS51727"/>
    </source>
</evidence>
<evidence type="ECO:0000256" key="4">
    <source>
        <dbReference type="ARBA" id="ARBA00023015"/>
    </source>
</evidence>
<feature type="domain" description="CBP/p300-type HAT" evidence="7">
    <location>
        <begin position="1"/>
        <end position="353"/>
    </location>
</feature>
<dbReference type="GO" id="GO:0005634">
    <property type="term" value="C:nucleus"/>
    <property type="evidence" value="ECO:0007669"/>
    <property type="project" value="UniProtKB-SubCell"/>
</dbReference>
<evidence type="ECO:0000256" key="3">
    <source>
        <dbReference type="ARBA" id="ARBA00022679"/>
    </source>
</evidence>
<dbReference type="AlphaFoldDB" id="A0A699K0R0"/>
<dbReference type="PANTHER" id="PTHR13808:SF60">
    <property type="entry name" value="HISTONE ACETYLTRANSFERASE"/>
    <property type="match status" value="1"/>
</dbReference>
<dbReference type="SMART" id="SM01250">
    <property type="entry name" value="KAT11"/>
    <property type="match status" value="1"/>
</dbReference>
<dbReference type="GO" id="GO:0045944">
    <property type="term" value="P:positive regulation of transcription by RNA polymerase II"/>
    <property type="evidence" value="ECO:0007669"/>
    <property type="project" value="TreeGrafter"/>
</dbReference>
<comment type="caution">
    <text evidence="8">The sequence shown here is derived from an EMBL/GenBank/DDBJ whole genome shotgun (WGS) entry which is preliminary data.</text>
</comment>
<dbReference type="GO" id="GO:0031490">
    <property type="term" value="F:chromatin DNA binding"/>
    <property type="evidence" value="ECO:0007669"/>
    <property type="project" value="TreeGrafter"/>
</dbReference>
<dbReference type="GO" id="GO:0003713">
    <property type="term" value="F:transcription coactivator activity"/>
    <property type="evidence" value="ECO:0007669"/>
    <property type="project" value="TreeGrafter"/>
</dbReference>
<keyword evidence="3 8" id="KW-0808">Transferase</keyword>
<dbReference type="Pfam" id="PF08214">
    <property type="entry name" value="HAT_KAT11"/>
    <property type="match status" value="1"/>
</dbReference>
<gene>
    <name evidence="8" type="ORF">Tci_637082</name>
</gene>
<accession>A0A699K0R0</accession>
<dbReference type="GO" id="GO:0005667">
    <property type="term" value="C:transcription regulator complex"/>
    <property type="evidence" value="ECO:0007669"/>
    <property type="project" value="TreeGrafter"/>
</dbReference>
<dbReference type="PROSITE" id="PS51727">
    <property type="entry name" value="CBP_P300_HAT"/>
    <property type="match status" value="1"/>
</dbReference>
<dbReference type="EC" id="2.3.1.48" evidence="2"/>
<name>A0A699K0R0_TANCI</name>
<keyword evidence="4" id="KW-0805">Transcription regulation</keyword>
<sequence>MAPPPSDHIEQRLFTRIKQEREETIKSWGTELENVSKAVDLVVRVVVSVDKELERLVGVDVCIVGMYVLKYGSQCDGPNNRCVYISYLDSVKYFQPERKTKSGESLRTFVYHEVLFGYLEHCKKRGFAMCYIGSCPLLNGQDYIFYYHPETQKTPKEENLRQWYELMLKKASNEGIVVGHNNFYDQFFVPKREENIKIIAARLPYFDDATMVKGVVFTTITSSLLSEYSFKRGKRLESDQSRVDCKQEKEADKEDQIVIRSVKGNRDVERLKLSPLPYSGYEYMLESDDVDSKQENDKDVDEDESHLLNLPLYVLSMVIEFSVGVEYLKFRSTCKRCHLAAPLISWNNEKASKSFIVGNSV</sequence>
<dbReference type="GO" id="GO:0000123">
    <property type="term" value="C:histone acetyltransferase complex"/>
    <property type="evidence" value="ECO:0007669"/>
    <property type="project" value="TreeGrafter"/>
</dbReference>
<keyword evidence="5" id="KW-0804">Transcription</keyword>
<evidence type="ECO:0000256" key="5">
    <source>
        <dbReference type="ARBA" id="ARBA00023163"/>
    </source>
</evidence>
<evidence type="ECO:0000256" key="2">
    <source>
        <dbReference type="ARBA" id="ARBA00013184"/>
    </source>
</evidence>
<dbReference type="InterPro" id="IPR013178">
    <property type="entry name" value="Histone_AcTrfase_Rtt109/CBP"/>
</dbReference>